<evidence type="ECO:0000256" key="2">
    <source>
        <dbReference type="ARBA" id="ARBA00022803"/>
    </source>
</evidence>
<evidence type="ECO:0000313" key="6">
    <source>
        <dbReference type="Proteomes" id="UP000266183"/>
    </source>
</evidence>
<protein>
    <submittedName>
        <fullName evidence="5">Uncharacterized protein</fullName>
    </submittedName>
</protein>
<dbReference type="SUPFAM" id="SSF48452">
    <property type="entry name" value="TPR-like"/>
    <property type="match status" value="2"/>
</dbReference>
<dbReference type="Proteomes" id="UP000266183">
    <property type="component" value="Chromosome"/>
</dbReference>
<feature type="repeat" description="TPR" evidence="3">
    <location>
        <begin position="125"/>
        <end position="158"/>
    </location>
</feature>
<dbReference type="KEGG" id="chk:D4L85_09525"/>
<dbReference type="Pfam" id="PF13432">
    <property type="entry name" value="TPR_16"/>
    <property type="match status" value="2"/>
</dbReference>
<sequence length="341" mass="39056">MKPIAITVALLCCFITPTYAQHGDDVDSLEYFSDQEDLEKATVYLDNLIKMDPTSAALRMRRAEWLVKMRQFDEAKKEFTKVIEIDPAIWQAHGQRGSIYLNSKQYDSAILDFTQIMGTSREVDSLTYSFRAYAYLESKNYKAASRDYDSIIRLRPKDPNLLNNRSYAREQLGDLKGALQDVNDAIDADKTYVRAYGPRALLYLRMGDRDEALASIEVYLKAYPRDEMANCLAGELLSHKRDYENAIPHLTVCVQKEARKDAYLLRAMAYYNTGDCSAAITDFLKILTFKLSAPEEAEALYHIGVCKNRQKPKSGCDYIRRAFQKGTYDEKQKHALLTECQ</sequence>
<feature type="chain" id="PRO_5017478808" evidence="4">
    <location>
        <begin position="21"/>
        <end position="341"/>
    </location>
</feature>
<dbReference type="PANTHER" id="PTHR44858">
    <property type="entry name" value="TETRATRICOPEPTIDE REPEAT PROTEIN 6"/>
    <property type="match status" value="1"/>
</dbReference>
<dbReference type="RefSeq" id="WP_119754103.1">
    <property type="nucleotide sequence ID" value="NZ_CP032382.1"/>
</dbReference>
<dbReference type="AlphaFoldDB" id="A0A385SIS6"/>
<organism evidence="5 6">
    <name type="scientific">Chryseolinea soli</name>
    <dbReference type="NCBI Taxonomy" id="2321403"/>
    <lineage>
        <taxon>Bacteria</taxon>
        <taxon>Pseudomonadati</taxon>
        <taxon>Bacteroidota</taxon>
        <taxon>Cytophagia</taxon>
        <taxon>Cytophagales</taxon>
        <taxon>Fulvivirgaceae</taxon>
        <taxon>Chryseolinea</taxon>
    </lineage>
</organism>
<gene>
    <name evidence="5" type="ORF">D4L85_09525</name>
</gene>
<dbReference type="SMART" id="SM00028">
    <property type="entry name" value="TPR"/>
    <property type="match status" value="6"/>
</dbReference>
<evidence type="ECO:0000313" key="5">
    <source>
        <dbReference type="EMBL" id="AYB30802.1"/>
    </source>
</evidence>
<accession>A0A385SIS6</accession>
<dbReference type="PANTHER" id="PTHR44858:SF1">
    <property type="entry name" value="UDP-N-ACETYLGLUCOSAMINE--PEPTIDE N-ACETYLGLUCOSAMINYLTRANSFERASE SPINDLY-RELATED"/>
    <property type="match status" value="1"/>
</dbReference>
<keyword evidence="4" id="KW-0732">Signal</keyword>
<feature type="signal peptide" evidence="4">
    <location>
        <begin position="1"/>
        <end position="20"/>
    </location>
</feature>
<keyword evidence="2 3" id="KW-0802">TPR repeat</keyword>
<reference evidence="6" key="1">
    <citation type="submission" date="2018-09" db="EMBL/GenBank/DDBJ databases">
        <title>Chryseolinea sp. KIS68-18 isolated from soil.</title>
        <authorList>
            <person name="Weon H.-Y."/>
            <person name="Kwon S.-W."/>
            <person name="Lee S.A."/>
        </authorList>
    </citation>
    <scope>NUCLEOTIDE SEQUENCE [LARGE SCALE GENOMIC DNA]</scope>
    <source>
        <strain evidence="6">KIS68-18</strain>
    </source>
</reference>
<dbReference type="InterPro" id="IPR019734">
    <property type="entry name" value="TPR_rpt"/>
</dbReference>
<dbReference type="Gene3D" id="1.25.40.10">
    <property type="entry name" value="Tetratricopeptide repeat domain"/>
    <property type="match status" value="3"/>
</dbReference>
<feature type="repeat" description="TPR" evidence="3">
    <location>
        <begin position="56"/>
        <end position="89"/>
    </location>
</feature>
<dbReference type="OrthoDB" id="712930at2"/>
<name>A0A385SIS6_9BACT</name>
<evidence type="ECO:0000256" key="3">
    <source>
        <dbReference type="PROSITE-ProRule" id="PRU00339"/>
    </source>
</evidence>
<proteinExistence type="predicted"/>
<dbReference type="PROSITE" id="PS50005">
    <property type="entry name" value="TPR"/>
    <property type="match status" value="2"/>
</dbReference>
<evidence type="ECO:0000256" key="4">
    <source>
        <dbReference type="SAM" id="SignalP"/>
    </source>
</evidence>
<keyword evidence="6" id="KW-1185">Reference proteome</keyword>
<evidence type="ECO:0000256" key="1">
    <source>
        <dbReference type="ARBA" id="ARBA00022737"/>
    </source>
</evidence>
<dbReference type="Pfam" id="PF14559">
    <property type="entry name" value="TPR_19"/>
    <property type="match status" value="1"/>
</dbReference>
<dbReference type="InterPro" id="IPR050498">
    <property type="entry name" value="Ycf3"/>
</dbReference>
<dbReference type="EMBL" id="CP032382">
    <property type="protein sequence ID" value="AYB30802.1"/>
    <property type="molecule type" value="Genomic_DNA"/>
</dbReference>
<dbReference type="InterPro" id="IPR011990">
    <property type="entry name" value="TPR-like_helical_dom_sf"/>
</dbReference>
<keyword evidence="1" id="KW-0677">Repeat</keyword>